<dbReference type="InterPro" id="IPR050778">
    <property type="entry name" value="Cueball_EGF_LRP_Nidogen"/>
</dbReference>
<feature type="domain" description="IPT/TIG" evidence="2">
    <location>
        <begin position="133"/>
        <end position="215"/>
    </location>
</feature>
<dbReference type="InterPro" id="IPR011042">
    <property type="entry name" value="6-blade_b-propeller_TolB-like"/>
</dbReference>
<dbReference type="InterPro" id="IPR002909">
    <property type="entry name" value="IPT_dom"/>
</dbReference>
<proteinExistence type="predicted"/>
<dbReference type="EMBL" id="JAHESE010000067">
    <property type="protein sequence ID" value="MBT1712421.1"/>
    <property type="molecule type" value="Genomic_DNA"/>
</dbReference>
<dbReference type="SUPFAM" id="SSF101898">
    <property type="entry name" value="NHL repeat"/>
    <property type="match status" value="1"/>
</dbReference>
<dbReference type="InterPro" id="IPR014756">
    <property type="entry name" value="Ig_E-set"/>
</dbReference>
<reference evidence="3 4" key="1">
    <citation type="submission" date="2021-05" db="EMBL/GenBank/DDBJ databases">
        <title>A Polyphasic approach of four new species of the genus Ohtaekwangia: Ohtaekwangia histidinii sp. nov., Ohtaekwangia cretensis sp. nov., Ohtaekwangia indiensis sp. nov., Ohtaekwangia reichenbachii sp. nov. from diverse environment.</title>
        <authorList>
            <person name="Octaviana S."/>
        </authorList>
    </citation>
    <scope>NUCLEOTIDE SEQUENCE [LARGE SCALE GENOMIC DNA]</scope>
    <source>
        <strain evidence="3 4">PWU5</strain>
    </source>
</reference>
<dbReference type="SMART" id="SM00429">
    <property type="entry name" value="IPT"/>
    <property type="match status" value="2"/>
</dbReference>
<dbReference type="SUPFAM" id="SSF81296">
    <property type="entry name" value="E set domains"/>
    <property type="match status" value="2"/>
</dbReference>
<evidence type="ECO:0000256" key="1">
    <source>
        <dbReference type="SAM" id="SignalP"/>
    </source>
</evidence>
<dbReference type="AlphaFoldDB" id="A0AAP2GT23"/>
<dbReference type="PROSITE" id="PS51257">
    <property type="entry name" value="PROKAR_LIPOPROTEIN"/>
    <property type="match status" value="1"/>
</dbReference>
<dbReference type="Gene3D" id="2.60.40.10">
    <property type="entry name" value="Immunoglobulins"/>
    <property type="match status" value="2"/>
</dbReference>
<comment type="caution">
    <text evidence="3">The sequence shown here is derived from an EMBL/GenBank/DDBJ whole genome shotgun (WGS) entry which is preliminary data.</text>
</comment>
<dbReference type="PANTHER" id="PTHR46513">
    <property type="entry name" value="VITELLOGENIN RECEPTOR-LIKE PROTEIN-RELATED-RELATED"/>
    <property type="match status" value="1"/>
</dbReference>
<gene>
    <name evidence="3" type="ORF">KK062_29535</name>
</gene>
<evidence type="ECO:0000313" key="3">
    <source>
        <dbReference type="EMBL" id="MBT1712421.1"/>
    </source>
</evidence>
<dbReference type="Gene3D" id="2.120.10.30">
    <property type="entry name" value="TolB, C-terminal domain"/>
    <property type="match status" value="1"/>
</dbReference>
<keyword evidence="1" id="KW-0732">Signal</keyword>
<feature type="domain" description="IPT/TIG" evidence="2">
    <location>
        <begin position="42"/>
        <end position="128"/>
    </location>
</feature>
<dbReference type="PANTHER" id="PTHR46513:SF44">
    <property type="entry name" value="LDL RECEPTOR RELATED PROTEIN 4"/>
    <property type="match status" value="1"/>
</dbReference>
<dbReference type="CDD" id="cd00102">
    <property type="entry name" value="IPT"/>
    <property type="match status" value="1"/>
</dbReference>
<dbReference type="RefSeq" id="WP_254087985.1">
    <property type="nucleotide sequence ID" value="NZ_JAHESE010000067.1"/>
</dbReference>
<keyword evidence="4" id="KW-1185">Reference proteome</keyword>
<evidence type="ECO:0000313" key="4">
    <source>
        <dbReference type="Proteomes" id="UP001319080"/>
    </source>
</evidence>
<dbReference type="Pfam" id="PF01833">
    <property type="entry name" value="TIG"/>
    <property type="match status" value="2"/>
</dbReference>
<sequence>MKNRKLHSFATYACSVLLALVMTSTFVSCSDDDGDDDGGGATLTITSLTPATARAGESVTIAGTGFNATPSQNTVTFKGAGASGVPAMVQEASATALKVAVPANAATGAITVTVAGKSVTSSQTFTIDESLGAPVLTSLNPTSGFINAEITITGSSFGTNKNVIDVLFGDVEATEIVSVTATTVIVKVPTSLAPGAVAVKVVRDGITSATSLQFTVNATPTSVKTVYWSDSFGIFRGVIDDGGVTIEELYNDSGRTPVQGVAIDEERGYIYWGHTGGVSRALLDGTGTIEDVYSDDVKLTSVYDVAIDHAGGNIYFTSYDANFEHSYIHKGNLDGSVDYTTLVEQGLFLLGDNLKLTVANNMLYWSSRESKHVARASLTGTFTAEIIYDAADGLKGPAGVAVHPESGRVFITDNAGGAAGESKIWQGSLDGKTELSTFVPVGNNVLTPYDAEIDFENGYFFWLNNMTDAAATSDLMRVKLDGTNVEKLFSGIENGNSFDISVR</sequence>
<feature type="signal peptide" evidence="1">
    <location>
        <begin position="1"/>
        <end position="29"/>
    </location>
</feature>
<accession>A0AAP2GT23</accession>
<organism evidence="3 4">
    <name type="scientific">Dawidia cretensis</name>
    <dbReference type="NCBI Taxonomy" id="2782350"/>
    <lineage>
        <taxon>Bacteria</taxon>
        <taxon>Pseudomonadati</taxon>
        <taxon>Bacteroidota</taxon>
        <taxon>Cytophagia</taxon>
        <taxon>Cytophagales</taxon>
        <taxon>Chryseotaleaceae</taxon>
        <taxon>Dawidia</taxon>
    </lineage>
</organism>
<protein>
    <submittedName>
        <fullName evidence="3">IPT/TIG domain-containing protein</fullName>
    </submittedName>
</protein>
<evidence type="ECO:0000259" key="2">
    <source>
        <dbReference type="SMART" id="SM00429"/>
    </source>
</evidence>
<dbReference type="InterPro" id="IPR013783">
    <property type="entry name" value="Ig-like_fold"/>
</dbReference>
<dbReference type="InterPro" id="IPR000033">
    <property type="entry name" value="LDLR_classB_rpt"/>
</dbReference>
<dbReference type="Proteomes" id="UP001319080">
    <property type="component" value="Unassembled WGS sequence"/>
</dbReference>
<dbReference type="SMART" id="SM00135">
    <property type="entry name" value="LY"/>
    <property type="match status" value="5"/>
</dbReference>
<name>A0AAP2GT23_9BACT</name>
<feature type="chain" id="PRO_5042842968" evidence="1">
    <location>
        <begin position="30"/>
        <end position="503"/>
    </location>
</feature>